<keyword evidence="3" id="KW-1185">Reference proteome</keyword>
<reference evidence="2 3" key="1">
    <citation type="submission" date="2017-07" db="EMBL/GenBank/DDBJ databases">
        <title>Niveispirillum cyanobacteriorum sp. nov., isolated from cyanobacterial aggregates in a eutrophic lake.</title>
        <authorList>
            <person name="Cai H."/>
        </authorList>
    </citation>
    <scope>NUCLEOTIDE SEQUENCE [LARGE SCALE GENOMIC DNA]</scope>
    <source>
        <strain evidence="3">TH1-14</strain>
    </source>
</reference>
<protein>
    <recommendedName>
        <fullName evidence="4">ATPase F0F1</fullName>
    </recommendedName>
</protein>
<dbReference type="AlphaFoldDB" id="A0A255Z563"/>
<comment type="caution">
    <text evidence="2">The sequence shown here is derived from an EMBL/GenBank/DDBJ whole genome shotgun (WGS) entry which is preliminary data.</text>
</comment>
<dbReference type="Proteomes" id="UP000216998">
    <property type="component" value="Unassembled WGS sequence"/>
</dbReference>
<dbReference type="Pfam" id="PF09527">
    <property type="entry name" value="ATPase_gene1"/>
    <property type="match status" value="1"/>
</dbReference>
<dbReference type="NCBIfam" id="TIGR02230">
    <property type="entry name" value="ATPase_gene1"/>
    <property type="match status" value="1"/>
</dbReference>
<feature type="transmembrane region" description="Helical" evidence="1">
    <location>
        <begin position="28"/>
        <end position="52"/>
    </location>
</feature>
<proteinExistence type="predicted"/>
<evidence type="ECO:0008006" key="4">
    <source>
        <dbReference type="Google" id="ProtNLM"/>
    </source>
</evidence>
<evidence type="ECO:0000313" key="2">
    <source>
        <dbReference type="EMBL" id="OYQ36667.1"/>
    </source>
</evidence>
<accession>A0A255Z563</accession>
<feature type="transmembrane region" description="Helical" evidence="1">
    <location>
        <begin position="64"/>
        <end position="82"/>
    </location>
</feature>
<name>A0A255Z563_9PROT</name>
<sequence length="92" mass="10341">MTDPDLINPIRQAQQAQERAATEKRRGLGATLTLIGTLGWLIVLPPVAGLFVGRWLDRANDGRFWTLSLLFTGVFLGCWAAWRRIDEGHHDD</sequence>
<evidence type="ECO:0000313" key="3">
    <source>
        <dbReference type="Proteomes" id="UP000216998"/>
    </source>
</evidence>
<dbReference type="EMBL" id="NOXU01000021">
    <property type="protein sequence ID" value="OYQ36667.1"/>
    <property type="molecule type" value="Genomic_DNA"/>
</dbReference>
<evidence type="ECO:0000256" key="1">
    <source>
        <dbReference type="SAM" id="Phobius"/>
    </source>
</evidence>
<keyword evidence="1" id="KW-0812">Transmembrane</keyword>
<dbReference type="RefSeq" id="WP_094453847.1">
    <property type="nucleotide sequence ID" value="NZ_NOXU01000021.1"/>
</dbReference>
<dbReference type="InterPro" id="IPR032820">
    <property type="entry name" value="ATPase_put"/>
</dbReference>
<dbReference type="InterPro" id="IPR011744">
    <property type="entry name" value="ATPase_gene1"/>
</dbReference>
<keyword evidence="1" id="KW-1133">Transmembrane helix</keyword>
<keyword evidence="1" id="KW-0472">Membrane</keyword>
<gene>
    <name evidence="2" type="ORF">CHU95_03645</name>
</gene>
<dbReference type="OrthoDB" id="466056at2"/>
<organism evidence="2 3">
    <name type="scientific">Niveispirillum lacus</name>
    <dbReference type="NCBI Taxonomy" id="1981099"/>
    <lineage>
        <taxon>Bacteria</taxon>
        <taxon>Pseudomonadati</taxon>
        <taxon>Pseudomonadota</taxon>
        <taxon>Alphaproteobacteria</taxon>
        <taxon>Rhodospirillales</taxon>
        <taxon>Azospirillaceae</taxon>
        <taxon>Niveispirillum</taxon>
    </lineage>
</organism>